<organism evidence="4 5">
    <name type="scientific">Propionicimonas paludicola</name>
    <dbReference type="NCBI Taxonomy" id="185243"/>
    <lineage>
        <taxon>Bacteria</taxon>
        <taxon>Bacillati</taxon>
        <taxon>Actinomycetota</taxon>
        <taxon>Actinomycetes</taxon>
        <taxon>Propionibacteriales</taxon>
        <taxon>Nocardioidaceae</taxon>
        <taxon>Propionicimonas</taxon>
    </lineage>
</organism>
<keyword evidence="1" id="KW-0808">Transferase</keyword>
<dbReference type="GO" id="GO:0004730">
    <property type="term" value="F:pseudouridylate synthase activity"/>
    <property type="evidence" value="ECO:0007669"/>
    <property type="project" value="TreeGrafter"/>
</dbReference>
<dbReference type="PROSITE" id="PS00584">
    <property type="entry name" value="PFKB_KINASES_2"/>
    <property type="match status" value="1"/>
</dbReference>
<evidence type="ECO:0000313" key="5">
    <source>
        <dbReference type="Proteomes" id="UP000226079"/>
    </source>
</evidence>
<dbReference type="PANTHER" id="PTHR42909:SF4">
    <property type="entry name" value="CARBOHYDRATE KINASE, PFKB FAMILY"/>
    <property type="match status" value="1"/>
</dbReference>
<dbReference type="GO" id="GO:0005737">
    <property type="term" value="C:cytoplasm"/>
    <property type="evidence" value="ECO:0007669"/>
    <property type="project" value="TreeGrafter"/>
</dbReference>
<feature type="domain" description="Carbohydrate kinase PfkB" evidence="3">
    <location>
        <begin position="62"/>
        <end position="352"/>
    </location>
</feature>
<dbReference type="SUPFAM" id="SSF46785">
    <property type="entry name" value="Winged helix' DNA-binding domain"/>
    <property type="match status" value="1"/>
</dbReference>
<name>A0A2A9CQ40_9ACTN</name>
<dbReference type="GO" id="GO:0016798">
    <property type="term" value="F:hydrolase activity, acting on glycosyl bonds"/>
    <property type="evidence" value="ECO:0007669"/>
    <property type="project" value="TreeGrafter"/>
</dbReference>
<comment type="caution">
    <text evidence="4">The sequence shown here is derived from an EMBL/GenBank/DDBJ whole genome shotgun (WGS) entry which is preliminary data.</text>
</comment>
<dbReference type="EMBL" id="PDJC01000001">
    <property type="protein sequence ID" value="PFG16458.1"/>
    <property type="molecule type" value="Genomic_DNA"/>
</dbReference>
<protein>
    <submittedName>
        <fullName evidence="4">Pseudouridine kinase</fullName>
    </submittedName>
</protein>
<dbReference type="PANTHER" id="PTHR42909">
    <property type="entry name" value="ZGC:136858"/>
    <property type="match status" value="1"/>
</dbReference>
<sequence length="371" mass="37844">MSLTPREREVLALLRSQPSLDAAGLAALLGTSKGAVAVVLSSLSAKGEIVGRGYLLRDHASAAVIGGAAWDIKARSRAAARLHTSNPSTVVQTPGGVGRNIAEGIARLGDRVYLVAAVGADSAGRELLARTAEAGVFVDHVHTSAHPTGSYLAALDDVGELIIGMADFAATDALDPAALSRSQDLVSRSDVVVLDGNLPAAVLEWALAVTAGFGVRTVVEPVSVAKAARLAALLSPLRPVFTITPNVDELAALVDHPVADDPDELVAAAGELHQRGVAYVWVSRGAAGSMLIGADRVVALDAETVDVVDVTGAGDAMTAGYVHALLAGEPADVAARWGHLAAALTLASSQTVRPDLGVAFAARLHAEGVHR</sequence>
<keyword evidence="2 4" id="KW-0418">Kinase</keyword>
<evidence type="ECO:0000259" key="3">
    <source>
        <dbReference type="Pfam" id="PF00294"/>
    </source>
</evidence>
<dbReference type="RefSeq" id="WP_098459995.1">
    <property type="nucleotide sequence ID" value="NZ_PDJC01000001.1"/>
</dbReference>
<accession>A0A2A9CQ40</accession>
<dbReference type="InterPro" id="IPR002173">
    <property type="entry name" value="Carboh/pur_kinase_PfkB_CS"/>
</dbReference>
<dbReference type="PROSITE" id="PS00583">
    <property type="entry name" value="PFKB_KINASES_1"/>
    <property type="match status" value="1"/>
</dbReference>
<dbReference type="InterPro" id="IPR011611">
    <property type="entry name" value="PfkB_dom"/>
</dbReference>
<dbReference type="SUPFAM" id="SSF53613">
    <property type="entry name" value="Ribokinase-like"/>
    <property type="match status" value="1"/>
</dbReference>
<evidence type="ECO:0000256" key="1">
    <source>
        <dbReference type="ARBA" id="ARBA00022679"/>
    </source>
</evidence>
<gene>
    <name evidence="4" type="ORF">ATK74_0996</name>
</gene>
<dbReference type="Proteomes" id="UP000226079">
    <property type="component" value="Unassembled WGS sequence"/>
</dbReference>
<dbReference type="OrthoDB" id="9808601at2"/>
<proteinExistence type="predicted"/>
<dbReference type="Gene3D" id="3.40.1190.20">
    <property type="match status" value="1"/>
</dbReference>
<dbReference type="InterPro" id="IPR029056">
    <property type="entry name" value="Ribokinase-like"/>
</dbReference>
<dbReference type="AlphaFoldDB" id="A0A2A9CQ40"/>
<dbReference type="Pfam" id="PF00294">
    <property type="entry name" value="PfkB"/>
    <property type="match status" value="1"/>
</dbReference>
<evidence type="ECO:0000256" key="2">
    <source>
        <dbReference type="ARBA" id="ARBA00022777"/>
    </source>
</evidence>
<dbReference type="CDD" id="cd01941">
    <property type="entry name" value="YeiC_kinase_like"/>
    <property type="match status" value="1"/>
</dbReference>
<evidence type="ECO:0000313" key="4">
    <source>
        <dbReference type="EMBL" id="PFG16458.1"/>
    </source>
</evidence>
<dbReference type="InterPro" id="IPR036390">
    <property type="entry name" value="WH_DNA-bd_sf"/>
</dbReference>
<reference evidence="4 5" key="1">
    <citation type="submission" date="2017-10" db="EMBL/GenBank/DDBJ databases">
        <title>Sequencing the genomes of 1000 actinobacteria strains.</title>
        <authorList>
            <person name="Klenk H.-P."/>
        </authorList>
    </citation>
    <scope>NUCLEOTIDE SEQUENCE [LARGE SCALE GENOMIC DNA]</scope>
    <source>
        <strain evidence="4 5">DSM 15597</strain>
    </source>
</reference>
<dbReference type="GO" id="GO:0016301">
    <property type="term" value="F:kinase activity"/>
    <property type="evidence" value="ECO:0007669"/>
    <property type="project" value="UniProtKB-KW"/>
</dbReference>
<keyword evidence="5" id="KW-1185">Reference proteome</keyword>